<dbReference type="Gene3D" id="3.40.50.300">
    <property type="entry name" value="P-loop containing nucleotide triphosphate hydrolases"/>
    <property type="match status" value="1"/>
</dbReference>
<reference evidence="5" key="1">
    <citation type="submission" date="2015-06" db="EMBL/GenBank/DDBJ databases">
        <authorList>
            <person name="Hoefler B.C."/>
            <person name="Straight P.D."/>
        </authorList>
    </citation>
    <scope>NUCLEOTIDE SEQUENCE [LARGE SCALE GENOMIC DNA]</scope>
    <source>
        <strain evidence="5">Mm55</strain>
    </source>
</reference>
<dbReference type="STRING" id="100816.A0A175VQB1"/>
<dbReference type="VEuPathDB" id="FungiDB:MMYC01_209505"/>
<protein>
    <submittedName>
        <fullName evidence="5">Multidrug resistance protein CDR1</fullName>
    </submittedName>
</protein>
<dbReference type="VEuPathDB" id="FungiDB:MMYC01_209970"/>
<organism evidence="5 6">
    <name type="scientific">Madurella mycetomatis</name>
    <dbReference type="NCBI Taxonomy" id="100816"/>
    <lineage>
        <taxon>Eukaryota</taxon>
        <taxon>Fungi</taxon>
        <taxon>Dikarya</taxon>
        <taxon>Ascomycota</taxon>
        <taxon>Pezizomycotina</taxon>
        <taxon>Sordariomycetes</taxon>
        <taxon>Sordariomycetidae</taxon>
        <taxon>Sordariales</taxon>
        <taxon>Sordariales incertae sedis</taxon>
        <taxon>Madurella</taxon>
    </lineage>
</organism>
<dbReference type="Pfam" id="PF00005">
    <property type="entry name" value="ABC_tran"/>
    <property type="match status" value="1"/>
</dbReference>
<dbReference type="EMBL" id="LCTW02000434">
    <property type="protein sequence ID" value="KXX73696.1"/>
    <property type="molecule type" value="Genomic_DNA"/>
</dbReference>
<dbReference type="GO" id="GO:0005524">
    <property type="term" value="F:ATP binding"/>
    <property type="evidence" value="ECO:0007669"/>
    <property type="project" value="InterPro"/>
</dbReference>
<accession>A0A175VQB1</accession>
<dbReference type="InterPro" id="IPR027417">
    <property type="entry name" value="P-loop_NTPase"/>
</dbReference>
<dbReference type="Proteomes" id="UP000078237">
    <property type="component" value="Unassembled WGS sequence"/>
</dbReference>
<dbReference type="SUPFAM" id="SSF52540">
    <property type="entry name" value="P-loop containing nucleoside triphosphate hydrolases"/>
    <property type="match status" value="1"/>
</dbReference>
<dbReference type="OrthoDB" id="5152658at2759"/>
<dbReference type="GO" id="GO:0016887">
    <property type="term" value="F:ATP hydrolysis activity"/>
    <property type="evidence" value="ECO:0007669"/>
    <property type="project" value="InterPro"/>
</dbReference>
<reference evidence="5 6" key="3">
    <citation type="submission" date="2016-01" db="EMBL/GenBank/DDBJ databases">
        <title>Madurella mycetomatis genome sequencing.</title>
        <authorList>
            <person name="Van De Sande W."/>
        </authorList>
    </citation>
    <scope>NUCLEOTIDE SEQUENCE [LARGE SCALE GENOMIC DNA]</scope>
    <source>
        <strain evidence="6">mm55</strain>
        <strain evidence="5">Mm55</strain>
    </source>
</reference>
<evidence type="ECO:0000313" key="5">
    <source>
        <dbReference type="EMBL" id="KXX73696.1"/>
    </source>
</evidence>
<evidence type="ECO:0000256" key="2">
    <source>
        <dbReference type="SAM" id="MobiDB-lite"/>
    </source>
</evidence>
<dbReference type="InterPro" id="IPR003439">
    <property type="entry name" value="ABC_transporter-like_ATP-bd"/>
</dbReference>
<comment type="caution">
    <text evidence="5">The sequence shown here is derived from an EMBL/GenBank/DDBJ whole genome shotgun (WGS) entry which is preliminary data.</text>
</comment>
<evidence type="ECO:0000259" key="3">
    <source>
        <dbReference type="Pfam" id="PF00005"/>
    </source>
</evidence>
<keyword evidence="6" id="KW-1185">Reference proteome</keyword>
<dbReference type="AlphaFoldDB" id="A0A175VQB1"/>
<name>A0A175VQB1_9PEZI</name>
<dbReference type="EMBL" id="LCTW02000487">
    <property type="protein sequence ID" value="KXX73361.1"/>
    <property type="molecule type" value="Genomic_DNA"/>
</dbReference>
<reference evidence="6" key="2">
    <citation type="submission" date="2015-06" db="EMBL/GenBank/DDBJ databases">
        <authorList>
            <person name="van de Sande W.W.J."/>
        </authorList>
    </citation>
    <scope>NUCLEOTIDE SEQUENCE [LARGE SCALE GENOMIC DNA]</scope>
    <source>
        <strain evidence="6">mm55</strain>
    </source>
</reference>
<evidence type="ECO:0000313" key="4">
    <source>
        <dbReference type="EMBL" id="KXX73361.1"/>
    </source>
</evidence>
<feature type="domain" description="ABC transporter" evidence="3">
    <location>
        <begin position="180"/>
        <end position="272"/>
    </location>
</feature>
<sequence>MPPDPPTGLGRLRILSKTAGIRVSPLALGGGNIGQAWNKSWGFMDKKLAFELLDAYFATSSPSPLPTRFSLARYATAAAVSTTVMAAAAGGAADMVAQSEQDSNIQFDDGALTKWFEGAPVLGEDMALVVAFRNLQVNGFTSSSDYQQTFGTYLLPIARLLRDLLFQRERRRKVPILHGFDGLVRAGETLLVLGRPGSGCSTLLKTLAGDVDGLSVDDASQVNYHGMSYQCFYRHANGNAIYQAELDVHFPDLTMGETLYFATAARPRPHDEKAKASARATNQSRR</sequence>
<dbReference type="PANTHER" id="PTHR19241">
    <property type="entry name" value="ATP-BINDING CASSETTE TRANSPORTER"/>
    <property type="match status" value="1"/>
</dbReference>
<proteinExistence type="predicted"/>
<keyword evidence="1" id="KW-0813">Transport</keyword>
<gene>
    <name evidence="5" type="ORF">MMYC01_209505</name>
    <name evidence="4" type="ORF">MMYC01_209970</name>
</gene>
<evidence type="ECO:0000256" key="1">
    <source>
        <dbReference type="ARBA" id="ARBA00022448"/>
    </source>
</evidence>
<feature type="region of interest" description="Disordered" evidence="2">
    <location>
        <begin position="266"/>
        <end position="286"/>
    </location>
</feature>
<evidence type="ECO:0000313" key="6">
    <source>
        <dbReference type="Proteomes" id="UP000078237"/>
    </source>
</evidence>